<sequence length="192" mass="20915">MGEALSVASPSCRQACLASRGAFAMSSSGSSIRDFLVGNFEAQFNRSLGEALENLPPIYEEQEQAGLRIKVAMAPMRGRRIKLKAIYKERPSWLWLCESFDDSSSHIEVPVTLGRLSSADSHRERTASAPCRCAAREALPPADDNAPQVTALARATQPRKIDVEDVVDAAIFGDSRCHFSAFNRCAWSGTPP</sequence>
<dbReference type="Proteomes" id="UP000237105">
    <property type="component" value="Unassembled WGS sequence"/>
</dbReference>
<organism evidence="1 2">
    <name type="scientific">Parasponia andersonii</name>
    <name type="common">Sponia andersonii</name>
    <dbReference type="NCBI Taxonomy" id="3476"/>
    <lineage>
        <taxon>Eukaryota</taxon>
        <taxon>Viridiplantae</taxon>
        <taxon>Streptophyta</taxon>
        <taxon>Embryophyta</taxon>
        <taxon>Tracheophyta</taxon>
        <taxon>Spermatophyta</taxon>
        <taxon>Magnoliopsida</taxon>
        <taxon>eudicotyledons</taxon>
        <taxon>Gunneridae</taxon>
        <taxon>Pentapetalae</taxon>
        <taxon>rosids</taxon>
        <taxon>fabids</taxon>
        <taxon>Rosales</taxon>
        <taxon>Cannabaceae</taxon>
        <taxon>Parasponia</taxon>
    </lineage>
</organism>
<accession>A0A2P5C5T5</accession>
<evidence type="ECO:0000313" key="2">
    <source>
        <dbReference type="Proteomes" id="UP000237105"/>
    </source>
</evidence>
<dbReference type="EMBL" id="JXTB01000171">
    <property type="protein sequence ID" value="PON56452.1"/>
    <property type="molecule type" value="Genomic_DNA"/>
</dbReference>
<dbReference type="AlphaFoldDB" id="A0A2P5C5T5"/>
<reference evidence="2" key="1">
    <citation type="submission" date="2016-06" db="EMBL/GenBank/DDBJ databases">
        <title>Parallel loss of symbiosis genes in relatives of nitrogen-fixing non-legume Parasponia.</title>
        <authorList>
            <person name="Van Velzen R."/>
            <person name="Holmer R."/>
            <person name="Bu F."/>
            <person name="Rutten L."/>
            <person name="Van Zeijl A."/>
            <person name="Liu W."/>
            <person name="Santuari L."/>
            <person name="Cao Q."/>
            <person name="Sharma T."/>
            <person name="Shen D."/>
            <person name="Roswanjaya Y."/>
            <person name="Wardhani T."/>
            <person name="Kalhor M.S."/>
            <person name="Jansen J."/>
            <person name="Van den Hoogen J."/>
            <person name="Gungor B."/>
            <person name="Hartog M."/>
            <person name="Hontelez J."/>
            <person name="Verver J."/>
            <person name="Yang W.-C."/>
            <person name="Schijlen E."/>
            <person name="Repin R."/>
            <person name="Schilthuizen M."/>
            <person name="Schranz E."/>
            <person name="Heidstra R."/>
            <person name="Miyata K."/>
            <person name="Fedorova E."/>
            <person name="Kohlen W."/>
            <person name="Bisseling T."/>
            <person name="Smit S."/>
            <person name="Geurts R."/>
        </authorList>
    </citation>
    <scope>NUCLEOTIDE SEQUENCE [LARGE SCALE GENOMIC DNA]</scope>
    <source>
        <strain evidence="2">cv. WU1-14</strain>
    </source>
</reference>
<evidence type="ECO:0000313" key="1">
    <source>
        <dbReference type="EMBL" id="PON56452.1"/>
    </source>
</evidence>
<protein>
    <submittedName>
        <fullName evidence="1">Uncharacterized protein</fullName>
    </submittedName>
</protein>
<gene>
    <name evidence="1" type="ORF">PanWU01x14_181450</name>
</gene>
<keyword evidence="2" id="KW-1185">Reference proteome</keyword>
<name>A0A2P5C5T5_PARAD</name>
<proteinExistence type="predicted"/>
<comment type="caution">
    <text evidence="1">The sequence shown here is derived from an EMBL/GenBank/DDBJ whole genome shotgun (WGS) entry which is preliminary data.</text>
</comment>